<sequence>MEELYDYSRHKYYLAIHLGYDIITCRAVATKKRLSKFERNDKADEANENPKGLQEGVIYVRNTLSELADIYLKSKQQSFDNTALYALLYEEAIDLLQKIPYDCKQELNGMDRVRNIKYGDQRVICTIDYQGTYSVDLKLVSAQYPAFRLAQRKLVPQLLKQAHFVIPFGLKELRLSLIACVKKHCDTTLSSESIDDMLGKLSQEYNGFDDFIKVDKLDRSKFLNGNGDRHQNILKKIQLSYIVLHNSNMRPLDSFIKQSQLYQRPILRISNRLKLGLEKIFGDYLQLYSSYKRKVKKRLPVSPASELPGRAFRDMRKRSTLSSDERIESKLMANIEMDDLFASKDESSGSDSESFTTCHPGYMYFFMITYLHCLNKQKEEKLKSNVRSNWRANNIWHAVSMDKKLLDTVFGSIKKLEKLFFASGILKKDDELGKVKFCTRGEEILPAIQNKYQDLDFRLKSYFVVVQISSKHIQLSLHQVVKLASPGEDPASIIIQDEVIQIDDVYDTLCKSIMKSIQVNCQVDYCTTHKSQEDMQCDFQSSKIYSNIYRNLKPCVVELFEKNKSDLDMDSKIQLNINTKCGCSINIFLRDIIEVGLMSVIGSMATNIVASLTNKNLFGNYAPNYIFVFGDPFNLAQGSKIHIAYTMIMQKAIDDGVYIKEKDAKTFVVRESILQLLDTFLSGKKHYMFERFVPGTLCQVSSNTYGMRIASTFNFIPFTRINSDGVIKNTIAEDGSYLVFIQEGKPVSTKGVIIQTNEVKHINLEIIRLESSPSTVPDKYALLHSNTPGDKFKIHSSYLTYGFLNTAVVEYEQISNNLSIKVSRGCMGDINDYIGKRYYKTENFMEPLTLAYI</sequence>
<reference evidence="1" key="1">
    <citation type="submission" date="2020-12" db="EMBL/GenBank/DDBJ databases">
        <title>Metabolic potential, ecology and presence of endohyphal bacteria is reflected in genomic diversity of Mucoromycotina.</title>
        <authorList>
            <person name="Muszewska A."/>
            <person name="Okrasinska A."/>
            <person name="Steczkiewicz K."/>
            <person name="Drgas O."/>
            <person name="Orlowska M."/>
            <person name="Perlinska-Lenart U."/>
            <person name="Aleksandrzak-Piekarczyk T."/>
            <person name="Szatraj K."/>
            <person name="Zielenkiewicz U."/>
            <person name="Pilsyk S."/>
            <person name="Malc E."/>
            <person name="Mieczkowski P."/>
            <person name="Kruszewska J.S."/>
            <person name="Biernat P."/>
            <person name="Pawlowska J."/>
        </authorList>
    </citation>
    <scope>NUCLEOTIDE SEQUENCE</scope>
    <source>
        <strain evidence="1">WA0000017839</strain>
    </source>
</reference>
<organism evidence="1 2">
    <name type="scientific">Mucor saturninus</name>
    <dbReference type="NCBI Taxonomy" id="64648"/>
    <lineage>
        <taxon>Eukaryota</taxon>
        <taxon>Fungi</taxon>
        <taxon>Fungi incertae sedis</taxon>
        <taxon>Mucoromycota</taxon>
        <taxon>Mucoromycotina</taxon>
        <taxon>Mucoromycetes</taxon>
        <taxon>Mucorales</taxon>
        <taxon>Mucorineae</taxon>
        <taxon>Mucoraceae</taxon>
        <taxon>Mucor</taxon>
    </lineage>
</organism>
<proteinExistence type="predicted"/>
<evidence type="ECO:0000313" key="1">
    <source>
        <dbReference type="EMBL" id="KAG2191452.1"/>
    </source>
</evidence>
<accession>A0A8H7URI9</accession>
<dbReference type="AlphaFoldDB" id="A0A8H7URI9"/>
<evidence type="ECO:0000313" key="2">
    <source>
        <dbReference type="Proteomes" id="UP000603453"/>
    </source>
</evidence>
<dbReference type="EMBL" id="JAEPRD010000411">
    <property type="protein sequence ID" value="KAG2191452.1"/>
    <property type="molecule type" value="Genomic_DNA"/>
</dbReference>
<comment type="caution">
    <text evidence="1">The sequence shown here is derived from an EMBL/GenBank/DDBJ whole genome shotgun (WGS) entry which is preliminary data.</text>
</comment>
<dbReference type="Proteomes" id="UP000603453">
    <property type="component" value="Unassembled WGS sequence"/>
</dbReference>
<gene>
    <name evidence="1" type="ORF">INT47_012749</name>
</gene>
<protein>
    <submittedName>
        <fullName evidence="1">Uncharacterized protein</fullName>
    </submittedName>
</protein>
<keyword evidence="2" id="KW-1185">Reference proteome</keyword>
<name>A0A8H7URI9_9FUNG</name>
<dbReference type="OrthoDB" id="2301905at2759"/>